<keyword evidence="1" id="KW-0175">Coiled coil</keyword>
<sequence length="279" mass="31954">MYSLLISALVSAAIGGALIASRASTGAIVTLSVIGFFATFFLVGFLVRRKMSKAQDALQESMQAAQRRMQRKVQQFQSKPGGNVKQIQRQLDMDQKAMFREGLELTKGLEPFRNWSLLTGRQIATMRTQFHYQLKEYDQVDEILATCGFLRGPMMMDPMAVAMRMARCYKNDDLEGAKKLFKRRIKWFRGSRGTLLYGLMSWIYVKAGEPDEARRLLLKAKDVTGVETFKRNWEHLSNDRVKSFSNAGLGDEWYSLHLETPPMPKQQRMRGNGRNMRGF</sequence>
<proteinExistence type="predicted"/>
<dbReference type="RefSeq" id="WP_191619394.1">
    <property type="nucleotide sequence ID" value="NZ_JACYFG010000060.1"/>
</dbReference>
<evidence type="ECO:0000256" key="1">
    <source>
        <dbReference type="SAM" id="Coils"/>
    </source>
</evidence>
<keyword evidence="4" id="KW-1185">Reference proteome</keyword>
<reference evidence="3" key="1">
    <citation type="submission" date="2020-09" db="EMBL/GenBank/DDBJ databases">
        <title>Pelagicoccus enzymogenes sp. nov. with an EPS production, isolated from marine sediment.</title>
        <authorList>
            <person name="Feng X."/>
        </authorList>
    </citation>
    <scope>NUCLEOTIDE SEQUENCE</scope>
    <source>
        <strain evidence="3">NFK12</strain>
    </source>
</reference>
<dbReference type="EMBL" id="JACYFG010000060">
    <property type="protein sequence ID" value="MBD5782315.1"/>
    <property type="molecule type" value="Genomic_DNA"/>
</dbReference>
<feature type="transmembrane region" description="Helical" evidence="2">
    <location>
        <begin position="27"/>
        <end position="47"/>
    </location>
</feature>
<evidence type="ECO:0000256" key="2">
    <source>
        <dbReference type="SAM" id="Phobius"/>
    </source>
</evidence>
<comment type="caution">
    <text evidence="3">The sequence shown here is derived from an EMBL/GenBank/DDBJ whole genome shotgun (WGS) entry which is preliminary data.</text>
</comment>
<dbReference type="Proteomes" id="UP000622317">
    <property type="component" value="Unassembled WGS sequence"/>
</dbReference>
<keyword evidence="2" id="KW-1133">Transmembrane helix</keyword>
<evidence type="ECO:0000313" key="3">
    <source>
        <dbReference type="EMBL" id="MBD5782315.1"/>
    </source>
</evidence>
<evidence type="ECO:0000313" key="4">
    <source>
        <dbReference type="Proteomes" id="UP000622317"/>
    </source>
</evidence>
<protein>
    <recommendedName>
        <fullName evidence="5">Tetratricopeptide repeat protein</fullName>
    </recommendedName>
</protein>
<name>A0A927FEP4_9BACT</name>
<keyword evidence="2" id="KW-0472">Membrane</keyword>
<feature type="coiled-coil region" evidence="1">
    <location>
        <begin position="48"/>
        <end position="75"/>
    </location>
</feature>
<gene>
    <name evidence="3" type="ORF">IEN85_22640</name>
</gene>
<organism evidence="3 4">
    <name type="scientific">Pelagicoccus enzymogenes</name>
    <dbReference type="NCBI Taxonomy" id="2773457"/>
    <lineage>
        <taxon>Bacteria</taxon>
        <taxon>Pseudomonadati</taxon>
        <taxon>Verrucomicrobiota</taxon>
        <taxon>Opitutia</taxon>
        <taxon>Puniceicoccales</taxon>
        <taxon>Pelagicoccaceae</taxon>
        <taxon>Pelagicoccus</taxon>
    </lineage>
</organism>
<accession>A0A927FEP4</accession>
<dbReference type="AlphaFoldDB" id="A0A927FEP4"/>
<keyword evidence="2" id="KW-0812">Transmembrane</keyword>
<evidence type="ECO:0008006" key="5">
    <source>
        <dbReference type="Google" id="ProtNLM"/>
    </source>
</evidence>